<dbReference type="AlphaFoldDB" id="A0A852K226"/>
<evidence type="ECO:0000256" key="2">
    <source>
        <dbReference type="ARBA" id="ARBA00010617"/>
    </source>
</evidence>
<protein>
    <submittedName>
        <fullName evidence="5">CP2M1 protein</fullName>
    </submittedName>
</protein>
<dbReference type="Proteomes" id="UP000618746">
    <property type="component" value="Unassembled WGS sequence"/>
</dbReference>
<dbReference type="InterPro" id="IPR050182">
    <property type="entry name" value="Cytochrome_P450_fam2"/>
</dbReference>
<dbReference type="GO" id="GO:0016712">
    <property type="term" value="F:oxidoreductase activity, acting on paired donors, with incorporation or reduction of molecular oxygen, reduced flavin or flavoprotein as one donor, and incorporation of one atom of oxygen"/>
    <property type="evidence" value="ECO:0007669"/>
    <property type="project" value="TreeGrafter"/>
</dbReference>
<dbReference type="InterPro" id="IPR002401">
    <property type="entry name" value="Cyt_P450_E_grp-I"/>
</dbReference>
<comment type="cofactor">
    <cofactor evidence="1">
        <name>heme</name>
        <dbReference type="ChEBI" id="CHEBI:30413"/>
    </cofactor>
</comment>
<dbReference type="Gene3D" id="1.10.630.10">
    <property type="entry name" value="Cytochrome P450"/>
    <property type="match status" value="1"/>
</dbReference>
<evidence type="ECO:0000313" key="5">
    <source>
        <dbReference type="EMBL" id="NXX72251.1"/>
    </source>
</evidence>
<evidence type="ECO:0000313" key="6">
    <source>
        <dbReference type="Proteomes" id="UP000618746"/>
    </source>
</evidence>
<evidence type="ECO:0000256" key="3">
    <source>
        <dbReference type="ARBA" id="ARBA00022723"/>
    </source>
</evidence>
<accession>A0A852K226</accession>
<comment type="similarity">
    <text evidence="2">Belongs to the cytochrome P450 family.</text>
</comment>
<sequence length="74" mass="8089">MSWCETLAHRAAHPQLSSTYGPIFTVWLGLKPVVVLCGYEVVKDALVGHSEEFGGRPSIPLLMQLSKNYGECLG</sequence>
<evidence type="ECO:0000256" key="4">
    <source>
        <dbReference type="ARBA" id="ARBA00023004"/>
    </source>
</evidence>
<keyword evidence="3" id="KW-0479">Metal-binding</keyword>
<dbReference type="PANTHER" id="PTHR24300:SF389">
    <property type="entry name" value="CYTOCHROME P450 2C20"/>
    <property type="match status" value="1"/>
</dbReference>
<name>A0A852K226_SPIPA</name>
<organism evidence="5 6">
    <name type="scientific">Spizella passerina</name>
    <name type="common">Chipping sparrow</name>
    <dbReference type="NCBI Taxonomy" id="40210"/>
    <lineage>
        <taxon>Eukaryota</taxon>
        <taxon>Metazoa</taxon>
        <taxon>Chordata</taxon>
        <taxon>Craniata</taxon>
        <taxon>Vertebrata</taxon>
        <taxon>Euteleostomi</taxon>
        <taxon>Archelosauria</taxon>
        <taxon>Archosauria</taxon>
        <taxon>Dinosauria</taxon>
        <taxon>Saurischia</taxon>
        <taxon>Theropoda</taxon>
        <taxon>Coelurosauria</taxon>
        <taxon>Aves</taxon>
        <taxon>Neognathae</taxon>
        <taxon>Neoaves</taxon>
        <taxon>Telluraves</taxon>
        <taxon>Australaves</taxon>
        <taxon>Passeriformes</taxon>
        <taxon>Passerellidae</taxon>
        <taxon>Spizella</taxon>
    </lineage>
</organism>
<dbReference type="GO" id="GO:0008392">
    <property type="term" value="F:arachidonate epoxygenase activity"/>
    <property type="evidence" value="ECO:0007669"/>
    <property type="project" value="TreeGrafter"/>
</dbReference>
<dbReference type="SUPFAM" id="SSF48264">
    <property type="entry name" value="Cytochrome P450"/>
    <property type="match status" value="1"/>
</dbReference>
<proteinExistence type="inferred from homology"/>
<dbReference type="GO" id="GO:0006805">
    <property type="term" value="P:xenobiotic metabolic process"/>
    <property type="evidence" value="ECO:0007669"/>
    <property type="project" value="TreeGrafter"/>
</dbReference>
<dbReference type="PRINTS" id="PR00463">
    <property type="entry name" value="EP450I"/>
</dbReference>
<dbReference type="GO" id="GO:0020037">
    <property type="term" value="F:heme binding"/>
    <property type="evidence" value="ECO:0007669"/>
    <property type="project" value="InterPro"/>
</dbReference>
<dbReference type="Pfam" id="PF00067">
    <property type="entry name" value="p450"/>
    <property type="match status" value="1"/>
</dbReference>
<dbReference type="GO" id="GO:0005737">
    <property type="term" value="C:cytoplasm"/>
    <property type="evidence" value="ECO:0007669"/>
    <property type="project" value="TreeGrafter"/>
</dbReference>
<keyword evidence="4" id="KW-0408">Iron</keyword>
<keyword evidence="6" id="KW-1185">Reference proteome</keyword>
<feature type="non-terminal residue" evidence="5">
    <location>
        <position position="1"/>
    </location>
</feature>
<feature type="non-terminal residue" evidence="5">
    <location>
        <position position="74"/>
    </location>
</feature>
<dbReference type="OrthoDB" id="1055148at2759"/>
<dbReference type="PANTHER" id="PTHR24300">
    <property type="entry name" value="CYTOCHROME P450 508A4-RELATED"/>
    <property type="match status" value="1"/>
</dbReference>
<dbReference type="GO" id="GO:0019373">
    <property type="term" value="P:epoxygenase P450 pathway"/>
    <property type="evidence" value="ECO:0007669"/>
    <property type="project" value="TreeGrafter"/>
</dbReference>
<dbReference type="EMBL" id="WBNQ01429220">
    <property type="protein sequence ID" value="NXX72251.1"/>
    <property type="molecule type" value="Genomic_DNA"/>
</dbReference>
<evidence type="ECO:0000256" key="1">
    <source>
        <dbReference type="ARBA" id="ARBA00001971"/>
    </source>
</evidence>
<comment type="caution">
    <text evidence="5">The sequence shown here is derived from an EMBL/GenBank/DDBJ whole genome shotgun (WGS) entry which is preliminary data.</text>
</comment>
<dbReference type="GO" id="GO:0005506">
    <property type="term" value="F:iron ion binding"/>
    <property type="evidence" value="ECO:0007669"/>
    <property type="project" value="InterPro"/>
</dbReference>
<gene>
    <name evidence="5" type="primary">Cyp2m1</name>
    <name evidence="5" type="ORF">SPIPAS_R10247</name>
</gene>
<dbReference type="InterPro" id="IPR036396">
    <property type="entry name" value="Cyt_P450_sf"/>
</dbReference>
<dbReference type="InterPro" id="IPR001128">
    <property type="entry name" value="Cyt_P450"/>
</dbReference>
<reference evidence="5" key="1">
    <citation type="submission" date="2020-02" db="EMBL/GenBank/DDBJ databases">
        <title>Bird 10,000 Genomes (B10K) Project - Family phase.</title>
        <authorList>
            <person name="Zhang G."/>
        </authorList>
    </citation>
    <scope>NUCLEOTIDE SEQUENCE</scope>
    <source>
        <strain evidence="5">B10K-DU-023-52</strain>
        <tissue evidence="5">Mixed tissue sample</tissue>
    </source>
</reference>